<comment type="caution">
    <text evidence="2">The sequence shown here is derived from an EMBL/GenBank/DDBJ whole genome shotgun (WGS) entry which is preliminary data.</text>
</comment>
<proteinExistence type="predicted"/>
<protein>
    <recommendedName>
        <fullName evidence="4">ArsR family transcriptional regulator</fullName>
    </recommendedName>
</protein>
<dbReference type="EMBL" id="JBHSKV010000029">
    <property type="protein sequence ID" value="MFC5136569.1"/>
    <property type="molecule type" value="Genomic_DNA"/>
</dbReference>
<dbReference type="Gene3D" id="1.10.10.10">
    <property type="entry name" value="Winged helix-like DNA-binding domain superfamily/Winged helix DNA-binding domain"/>
    <property type="match status" value="1"/>
</dbReference>
<evidence type="ECO:0008006" key="4">
    <source>
        <dbReference type="Google" id="ProtNLM"/>
    </source>
</evidence>
<name>A0ABD5QWT3_9EURY</name>
<sequence length="905" mass="99302">MSKPADSVGMDTGSSGTTPGVDAGISYSQTPSLDGIVVRDTEPTATGLWKQLVDPWDGAGLVGELVTAVRDLLVDRTAVEARELLDDVVGEALDGALVDILCSLTRDRTDRWFWMAVSTLPQLGSGRPMGFRSNLEDIHAAIAPLVESTHTPIISIRLPGDFRTLDIETRRSWCRLVAALSQAADVRLVCSGVDRAWLAHHHRDDLPGVSDRSDAGLDEDLLTAALDVVDVGSRHARTLSLIAEEDTETLAFSRLYSEFSVGRSRVRQVIGDLVDVKLVETYGSSQDRRVELTTAGRQFYKEEIAVQRRLGERVSKSGKLCNDSRVTPRAHGEGEDHPETAPPSTVDRHRLPSYHETRYMNRRTASTALGTAVESGISVVNYPIAQQDDRAEGRWHHDDGRLVVSAEGDNPLQVWTTLALALTDCRTFDRVLTKQRLEDHGVLDMLEDGEAILRGMRNIGWLPDEIDSYDDLRGAFLEAATELGELTRKYADADDDDDGLRGPITRDALGLAGSMTHLLDLADVDLTRVVKLPEFSRRFDGERRDALFQSLAIGSAIGSNYDHHVAYRQIFEKRADKRQQAFDPTVDAADPWARLIGSWTLVGDFAGQTEAVADALQEHFNALDPHDDAPEIAIRSEVRTEPTRRQVAETARRMLATKDLRLTPEATSVLHGLARTPFDVADALQYLAGDNEGRRVDAAEVRYALAQLEPGRLLRGIDGRRTTPRKLVSALLEADRPITGAEIDERADVSSRSRRDHLADLVEVGLVEETERGYRLALSFSGVDGDDAERYVGVWPALVADPETPTVHVAAKVLRIGREHHGPGDPVETAGWPYTGINDPPDLRELSTPRPYLDDILPTLWGVRERTEYVDDPGVVPAPSAALLRAGPTIDQTAIQDATDGSATG</sequence>
<feature type="region of interest" description="Disordered" evidence="1">
    <location>
        <begin position="318"/>
        <end position="349"/>
    </location>
</feature>
<dbReference type="InterPro" id="IPR036390">
    <property type="entry name" value="WH_DNA-bd_sf"/>
</dbReference>
<keyword evidence="3" id="KW-1185">Reference proteome</keyword>
<dbReference type="InterPro" id="IPR036388">
    <property type="entry name" value="WH-like_DNA-bd_sf"/>
</dbReference>
<dbReference type="RefSeq" id="WP_136516535.1">
    <property type="nucleotide sequence ID" value="NZ_JBHSKV010000029.1"/>
</dbReference>
<feature type="region of interest" description="Disordered" evidence="1">
    <location>
        <begin position="1"/>
        <end position="24"/>
    </location>
</feature>
<evidence type="ECO:0000256" key="1">
    <source>
        <dbReference type="SAM" id="MobiDB-lite"/>
    </source>
</evidence>
<gene>
    <name evidence="2" type="ORF">ACFPJA_17865</name>
</gene>
<dbReference type="SUPFAM" id="SSF46785">
    <property type="entry name" value="Winged helix' DNA-binding domain"/>
    <property type="match status" value="1"/>
</dbReference>
<evidence type="ECO:0000313" key="3">
    <source>
        <dbReference type="Proteomes" id="UP001596145"/>
    </source>
</evidence>
<organism evidence="2 3">
    <name type="scientific">Halorubrum glutamatedens</name>
    <dbReference type="NCBI Taxonomy" id="2707018"/>
    <lineage>
        <taxon>Archaea</taxon>
        <taxon>Methanobacteriati</taxon>
        <taxon>Methanobacteriota</taxon>
        <taxon>Stenosarchaea group</taxon>
        <taxon>Halobacteria</taxon>
        <taxon>Halobacteriales</taxon>
        <taxon>Haloferacaceae</taxon>
        <taxon>Halorubrum</taxon>
    </lineage>
</organism>
<accession>A0ABD5QWT3</accession>
<dbReference type="AlphaFoldDB" id="A0ABD5QWT3"/>
<dbReference type="Proteomes" id="UP001596145">
    <property type="component" value="Unassembled WGS sequence"/>
</dbReference>
<feature type="compositionally biased region" description="Basic and acidic residues" evidence="1">
    <location>
        <begin position="330"/>
        <end position="339"/>
    </location>
</feature>
<evidence type="ECO:0000313" key="2">
    <source>
        <dbReference type="EMBL" id="MFC5136569.1"/>
    </source>
</evidence>
<reference evidence="2 3" key="1">
    <citation type="journal article" date="2019" name="Int. J. Syst. Evol. Microbiol.">
        <title>The Global Catalogue of Microorganisms (GCM) 10K type strain sequencing project: providing services to taxonomists for standard genome sequencing and annotation.</title>
        <authorList>
            <consortium name="The Broad Institute Genomics Platform"/>
            <consortium name="The Broad Institute Genome Sequencing Center for Infectious Disease"/>
            <person name="Wu L."/>
            <person name="Ma J."/>
        </authorList>
    </citation>
    <scope>NUCLEOTIDE SEQUENCE [LARGE SCALE GENOMIC DNA]</scope>
    <source>
        <strain evidence="2 3">CGMCC 1.16026</strain>
    </source>
</reference>